<name>A0AA86VBY3_9FABA</name>
<dbReference type="Proteomes" id="UP001189624">
    <property type="component" value="Chromosome 3"/>
</dbReference>
<dbReference type="AlphaFoldDB" id="A0AA86VBY3"/>
<organism evidence="1 2">
    <name type="scientific">Sphenostylis stenocarpa</name>
    <dbReference type="NCBI Taxonomy" id="92480"/>
    <lineage>
        <taxon>Eukaryota</taxon>
        <taxon>Viridiplantae</taxon>
        <taxon>Streptophyta</taxon>
        <taxon>Embryophyta</taxon>
        <taxon>Tracheophyta</taxon>
        <taxon>Spermatophyta</taxon>
        <taxon>Magnoliopsida</taxon>
        <taxon>eudicotyledons</taxon>
        <taxon>Gunneridae</taxon>
        <taxon>Pentapetalae</taxon>
        <taxon>rosids</taxon>
        <taxon>fabids</taxon>
        <taxon>Fabales</taxon>
        <taxon>Fabaceae</taxon>
        <taxon>Papilionoideae</taxon>
        <taxon>50 kb inversion clade</taxon>
        <taxon>NPAAA clade</taxon>
        <taxon>indigoferoid/millettioid clade</taxon>
        <taxon>Phaseoleae</taxon>
        <taxon>Sphenostylis</taxon>
    </lineage>
</organism>
<sequence>MAHENYLTVSRQLRKLRDPIIEMVEFGNMEKGELFGRAQYNGHAASSSSFFYQSQPFEKCFHYTYDSENTNSVANNPNPQHPTLGGVVVVKRNRPLESSPFLSSSDAHSHKRTFRLLSG</sequence>
<dbReference type="Gramene" id="rna-AYBTSS11_LOCUS8410">
    <property type="protein sequence ID" value="CAJ1938158.1"/>
    <property type="gene ID" value="gene-AYBTSS11_LOCUS8410"/>
</dbReference>
<protein>
    <submittedName>
        <fullName evidence="1">Uncharacterized protein</fullName>
    </submittedName>
</protein>
<gene>
    <name evidence="1" type="ORF">AYBTSS11_LOCUS8410</name>
</gene>
<accession>A0AA86VBY3</accession>
<proteinExistence type="predicted"/>
<keyword evidence="2" id="KW-1185">Reference proteome</keyword>
<evidence type="ECO:0000313" key="2">
    <source>
        <dbReference type="Proteomes" id="UP001189624"/>
    </source>
</evidence>
<dbReference type="EMBL" id="OY731400">
    <property type="protein sequence ID" value="CAJ1938158.1"/>
    <property type="molecule type" value="Genomic_DNA"/>
</dbReference>
<reference evidence="1" key="1">
    <citation type="submission" date="2023-10" db="EMBL/GenBank/DDBJ databases">
        <authorList>
            <person name="Domelevo Entfellner J.-B."/>
        </authorList>
    </citation>
    <scope>NUCLEOTIDE SEQUENCE</scope>
</reference>
<evidence type="ECO:0000313" key="1">
    <source>
        <dbReference type="EMBL" id="CAJ1938158.1"/>
    </source>
</evidence>